<dbReference type="EMBL" id="CP000878">
    <property type="protein sequence ID" value="ABX08798.1"/>
    <property type="molecule type" value="Genomic_DNA"/>
</dbReference>
<dbReference type="PANTHER" id="PTHR43096:SF52">
    <property type="entry name" value="DNAJ HOMOLOG 1, MITOCHONDRIAL-RELATED"/>
    <property type="match status" value="1"/>
</dbReference>
<dbReference type="Pfam" id="PF00226">
    <property type="entry name" value="DnaJ"/>
    <property type="match status" value="1"/>
</dbReference>
<dbReference type="KEGG" id="pmj:P9211_08671"/>
<evidence type="ECO:0000313" key="5">
    <source>
        <dbReference type="Proteomes" id="UP000000788"/>
    </source>
</evidence>
<feature type="compositionally biased region" description="Basic and acidic residues" evidence="2">
    <location>
        <begin position="131"/>
        <end position="140"/>
    </location>
</feature>
<evidence type="ECO:0000256" key="1">
    <source>
        <dbReference type="ARBA" id="ARBA00023186"/>
    </source>
</evidence>
<dbReference type="GO" id="GO:0051082">
    <property type="term" value="F:unfolded protein binding"/>
    <property type="evidence" value="ECO:0007669"/>
    <property type="project" value="InterPro"/>
</dbReference>
<feature type="compositionally biased region" description="Polar residues" evidence="2">
    <location>
        <begin position="141"/>
        <end position="154"/>
    </location>
</feature>
<dbReference type="PRINTS" id="PR00625">
    <property type="entry name" value="JDOMAIN"/>
</dbReference>
<dbReference type="GO" id="GO:0042026">
    <property type="term" value="P:protein refolding"/>
    <property type="evidence" value="ECO:0007669"/>
    <property type="project" value="TreeGrafter"/>
</dbReference>
<keyword evidence="1" id="KW-0143">Chaperone</keyword>
<dbReference type="eggNOG" id="COG0484">
    <property type="taxonomic scope" value="Bacteria"/>
</dbReference>
<dbReference type="InterPro" id="IPR008971">
    <property type="entry name" value="HSP40/DnaJ_pept-bd"/>
</dbReference>
<gene>
    <name evidence="4" type="ordered locus">P9211_08671</name>
</gene>
<dbReference type="Proteomes" id="UP000000788">
    <property type="component" value="Chromosome"/>
</dbReference>
<accession>A9BAD6</accession>
<dbReference type="Gene3D" id="2.60.260.20">
    <property type="entry name" value="Urease metallochaperone UreE, N-terminal domain"/>
    <property type="match status" value="2"/>
</dbReference>
<dbReference type="PANTHER" id="PTHR43096">
    <property type="entry name" value="DNAJ HOMOLOG 1, MITOCHONDRIAL-RELATED"/>
    <property type="match status" value="1"/>
</dbReference>
<sequence>MIGIMTSTTKPNYWSILGISPGSDLPQIKRAFRREARRWHPDLNLNDVNAEERFKLVNEAYAVLSDPQKRSSWEKNKNTFNTSDELFFNGFPSYEEYIRIVLGISNDEEDSTFMTREDEENSPIELENDFDDKSYKDTESLNHQSTSTPAKSINNPPPVKKTHELETLVDLTPEEALCGCTIQIELVDGTLVEVDTPPFAGDGWRLRLSGVAYGGEDHFLQLRVQTEEGLRIDGLRVLYRLELFPQDALFGCAIEIPTLDGPVTLQVPPNSSSGRLLRLRGRGLEYNEFSGDQIVEIVVVIPADLSEAELALYRRLQELSDEVFNG</sequence>
<dbReference type="InterPro" id="IPR001623">
    <property type="entry name" value="DnaJ_domain"/>
</dbReference>
<dbReference type="SUPFAM" id="SSF46565">
    <property type="entry name" value="Chaperone J-domain"/>
    <property type="match status" value="1"/>
</dbReference>
<proteinExistence type="predicted"/>
<dbReference type="InterPro" id="IPR036869">
    <property type="entry name" value="J_dom_sf"/>
</dbReference>
<dbReference type="CDD" id="cd06257">
    <property type="entry name" value="DnaJ"/>
    <property type="match status" value="1"/>
</dbReference>
<feature type="region of interest" description="Disordered" evidence="2">
    <location>
        <begin position="112"/>
        <end position="159"/>
    </location>
</feature>
<dbReference type="STRING" id="93059.P9211_08671"/>
<evidence type="ECO:0000259" key="3">
    <source>
        <dbReference type="PROSITE" id="PS50076"/>
    </source>
</evidence>
<evidence type="ECO:0000256" key="2">
    <source>
        <dbReference type="SAM" id="MobiDB-lite"/>
    </source>
</evidence>
<keyword evidence="5" id="KW-1185">Reference proteome</keyword>
<dbReference type="SMR" id="A9BAD6"/>
<dbReference type="HOGENOM" id="CLU_017633_0_0_3"/>
<feature type="domain" description="J" evidence="3">
    <location>
        <begin position="12"/>
        <end position="77"/>
    </location>
</feature>
<dbReference type="AlphaFoldDB" id="A9BAD6"/>
<dbReference type="SUPFAM" id="SSF49493">
    <property type="entry name" value="HSP40/DnaJ peptide-binding domain"/>
    <property type="match status" value="2"/>
</dbReference>
<dbReference type="SMART" id="SM00271">
    <property type="entry name" value="DnaJ"/>
    <property type="match status" value="1"/>
</dbReference>
<name>A9BAD6_PROM4</name>
<evidence type="ECO:0000313" key="4">
    <source>
        <dbReference type="EMBL" id="ABX08798.1"/>
    </source>
</evidence>
<dbReference type="InterPro" id="IPR002939">
    <property type="entry name" value="DnaJ_C"/>
</dbReference>
<dbReference type="Pfam" id="PF01556">
    <property type="entry name" value="DnaJ_C"/>
    <property type="match status" value="1"/>
</dbReference>
<reference evidence="4 5" key="1">
    <citation type="journal article" date="2007" name="PLoS Genet.">
        <title>Patterns and implications of gene gain and loss in the evolution of Prochlorococcus.</title>
        <authorList>
            <person name="Kettler G.C."/>
            <person name="Martiny A.C."/>
            <person name="Huang K."/>
            <person name="Zucker J."/>
            <person name="Coleman M.L."/>
            <person name="Rodrigue S."/>
            <person name="Chen F."/>
            <person name="Lapidus A."/>
            <person name="Ferriera S."/>
            <person name="Johnson J."/>
            <person name="Steglich C."/>
            <person name="Church G.M."/>
            <person name="Richardson P."/>
            <person name="Chisholm S.W."/>
        </authorList>
    </citation>
    <scope>NUCLEOTIDE SEQUENCE [LARGE SCALE GENOMIC DNA]</scope>
    <source>
        <strain evidence="5">MIT 9211</strain>
    </source>
</reference>
<dbReference type="PROSITE" id="PS50076">
    <property type="entry name" value="DNAJ_2"/>
    <property type="match status" value="1"/>
</dbReference>
<dbReference type="GO" id="GO:0005737">
    <property type="term" value="C:cytoplasm"/>
    <property type="evidence" value="ECO:0007669"/>
    <property type="project" value="TreeGrafter"/>
</dbReference>
<organism evidence="4 5">
    <name type="scientific">Prochlorococcus marinus (strain MIT 9211)</name>
    <dbReference type="NCBI Taxonomy" id="93059"/>
    <lineage>
        <taxon>Bacteria</taxon>
        <taxon>Bacillati</taxon>
        <taxon>Cyanobacteriota</taxon>
        <taxon>Cyanophyceae</taxon>
        <taxon>Synechococcales</taxon>
        <taxon>Prochlorococcaceae</taxon>
        <taxon>Prochlorococcus</taxon>
    </lineage>
</organism>
<dbReference type="Gene3D" id="1.10.287.110">
    <property type="entry name" value="DnaJ domain"/>
    <property type="match status" value="1"/>
</dbReference>
<feature type="compositionally biased region" description="Acidic residues" evidence="2">
    <location>
        <begin position="112"/>
        <end position="130"/>
    </location>
</feature>
<protein>
    <submittedName>
        <fullName evidence="4">DnaJ2 protein</fullName>
    </submittedName>
</protein>